<accession>A0A7W7WSY1</accession>
<dbReference type="GO" id="GO:0003824">
    <property type="term" value="F:catalytic activity"/>
    <property type="evidence" value="ECO:0007669"/>
    <property type="project" value="InterPro"/>
</dbReference>
<feature type="domain" description="Nucleoside phosphorylase" evidence="1">
    <location>
        <begin position="31"/>
        <end position="155"/>
    </location>
</feature>
<dbReference type="RefSeq" id="WP_184538995.1">
    <property type="nucleotide sequence ID" value="NZ_JACHJW010000001.1"/>
</dbReference>
<dbReference type="AlphaFoldDB" id="A0A7W7WSY1"/>
<dbReference type="InterPro" id="IPR035994">
    <property type="entry name" value="Nucleoside_phosphorylase_sf"/>
</dbReference>
<evidence type="ECO:0000313" key="3">
    <source>
        <dbReference type="Proteomes" id="UP000578819"/>
    </source>
</evidence>
<dbReference type="Proteomes" id="UP000578819">
    <property type="component" value="Unassembled WGS sequence"/>
</dbReference>
<gene>
    <name evidence="2" type="ORF">FHR38_006363</name>
</gene>
<dbReference type="GO" id="GO:0009116">
    <property type="term" value="P:nucleoside metabolic process"/>
    <property type="evidence" value="ECO:0007669"/>
    <property type="project" value="InterPro"/>
</dbReference>
<name>A0A7W7WSY1_9ACTN</name>
<protein>
    <recommendedName>
        <fullName evidence="1">Nucleoside phosphorylase domain-containing protein</fullName>
    </recommendedName>
</protein>
<evidence type="ECO:0000313" key="2">
    <source>
        <dbReference type="EMBL" id="MBB4962630.1"/>
    </source>
</evidence>
<comment type="caution">
    <text evidence="2">The sequence shown here is derived from an EMBL/GenBank/DDBJ whole genome shotgun (WGS) entry which is preliminary data.</text>
</comment>
<dbReference type="InterPro" id="IPR000845">
    <property type="entry name" value="Nucleoside_phosphorylase_d"/>
</dbReference>
<organism evidence="2 3">
    <name type="scientific">Micromonospora polyrhachis</name>
    <dbReference type="NCBI Taxonomy" id="1282883"/>
    <lineage>
        <taxon>Bacteria</taxon>
        <taxon>Bacillati</taxon>
        <taxon>Actinomycetota</taxon>
        <taxon>Actinomycetes</taxon>
        <taxon>Micromonosporales</taxon>
        <taxon>Micromonosporaceae</taxon>
        <taxon>Micromonospora</taxon>
    </lineage>
</organism>
<dbReference type="Gene3D" id="3.40.50.1580">
    <property type="entry name" value="Nucleoside phosphorylase domain"/>
    <property type="match status" value="1"/>
</dbReference>
<dbReference type="SUPFAM" id="SSF53167">
    <property type="entry name" value="Purine and uridine phosphorylases"/>
    <property type="match status" value="1"/>
</dbReference>
<evidence type="ECO:0000259" key="1">
    <source>
        <dbReference type="Pfam" id="PF01048"/>
    </source>
</evidence>
<reference evidence="2 3" key="1">
    <citation type="submission" date="2020-08" db="EMBL/GenBank/DDBJ databases">
        <title>Sequencing the genomes of 1000 actinobacteria strains.</title>
        <authorList>
            <person name="Klenk H.-P."/>
        </authorList>
    </citation>
    <scope>NUCLEOTIDE SEQUENCE [LARGE SCALE GENOMIC DNA]</scope>
    <source>
        <strain evidence="2 3">DSM 45886</strain>
    </source>
</reference>
<sequence>MTGDWVLFAPMRLETWALRRALPAGAPIRRTGTGLARAARAASRHGDASALAVAGIAGALSPALRPGDLVVATEVRLADGGAVLLCPTAPMLAGALRRRGLTVHLGPVVSNRRWVDGAARTRLAATGALAVDTESAALLAGAADRPVACVRAIADGPETPLYRPGTLLRVVCALRALARVGPALAQWAGANPEPEVPLAGACSCGTGAVRERTTSVEDVCLTLPKERRPR</sequence>
<proteinExistence type="predicted"/>
<keyword evidence="3" id="KW-1185">Reference proteome</keyword>
<dbReference type="EMBL" id="JACHJW010000001">
    <property type="protein sequence ID" value="MBB4962630.1"/>
    <property type="molecule type" value="Genomic_DNA"/>
</dbReference>
<dbReference type="Pfam" id="PF01048">
    <property type="entry name" value="PNP_UDP_1"/>
    <property type="match status" value="1"/>
</dbReference>